<comment type="catalytic activity">
    <reaction evidence="1 4">
        <text>(4aS,6R)-4a-hydroxy-L-erythro-5,6,7,8-tetrahydrobiopterin = (6R)-L-erythro-6,7-dihydrobiopterin + H2O</text>
        <dbReference type="Rhea" id="RHEA:11920"/>
        <dbReference type="ChEBI" id="CHEBI:15377"/>
        <dbReference type="ChEBI" id="CHEBI:15642"/>
        <dbReference type="ChEBI" id="CHEBI:43120"/>
        <dbReference type="EC" id="4.2.1.96"/>
    </reaction>
</comment>
<dbReference type="InterPro" id="IPR001533">
    <property type="entry name" value="Pterin_deHydtase"/>
</dbReference>
<keyword evidence="6" id="KW-1185">Reference proteome</keyword>
<dbReference type="PANTHER" id="PTHR12599:SF0">
    <property type="entry name" value="PTERIN-4-ALPHA-CARBINOLAMINE DEHYDRATASE"/>
    <property type="match status" value="1"/>
</dbReference>
<dbReference type="eggNOG" id="COG2154">
    <property type="taxonomic scope" value="Bacteria"/>
</dbReference>
<dbReference type="NCBIfam" id="NF002017">
    <property type="entry name" value="PRK00823.1-2"/>
    <property type="match status" value="1"/>
</dbReference>
<evidence type="ECO:0000256" key="3">
    <source>
        <dbReference type="ARBA" id="ARBA00023239"/>
    </source>
</evidence>
<comment type="similarity">
    <text evidence="2 4">Belongs to the pterin-4-alpha-carbinolamine dehydratase family.</text>
</comment>
<accession>A0A077AYG2</accession>
<dbReference type="NCBIfam" id="NF002018">
    <property type="entry name" value="PRK00823.1-3"/>
    <property type="match status" value="1"/>
</dbReference>
<dbReference type="HOGENOM" id="CLU_081974_3_2_5"/>
<dbReference type="CDD" id="cd00914">
    <property type="entry name" value="PCD_DCoH_subfamily_b"/>
    <property type="match status" value="1"/>
</dbReference>
<dbReference type="AlphaFoldDB" id="A0A077AYG2"/>
<dbReference type="SUPFAM" id="SSF55248">
    <property type="entry name" value="PCD-like"/>
    <property type="match status" value="1"/>
</dbReference>
<evidence type="ECO:0000256" key="4">
    <source>
        <dbReference type="HAMAP-Rule" id="MF_00434"/>
    </source>
</evidence>
<dbReference type="PANTHER" id="PTHR12599">
    <property type="entry name" value="PTERIN-4-ALPHA-CARBINOLAMINE DEHYDRATASE"/>
    <property type="match status" value="1"/>
</dbReference>
<dbReference type="RefSeq" id="WP_038463173.1">
    <property type="nucleotide sequence ID" value="NZ_CP008941.1"/>
</dbReference>
<dbReference type="GO" id="GO:0008124">
    <property type="term" value="F:4-alpha-hydroxytetrahydrobiopterin dehydratase activity"/>
    <property type="evidence" value="ECO:0007669"/>
    <property type="project" value="UniProtKB-UniRule"/>
</dbReference>
<sequence>MVDILEKNRLPIELEQLNGWVLSSDGRSINKSFKFKDFSEAFAFMMRIALLAESHNHHPEWFNVYNRVDICLTTHAAEGVTIKDLTLAKLIEDLLK</sequence>
<organism evidence="5 6">
    <name type="scientific">Candidatus Odyssella acanthamoebae</name>
    <dbReference type="NCBI Taxonomy" id="91604"/>
    <lineage>
        <taxon>Bacteria</taxon>
        <taxon>Pseudomonadati</taxon>
        <taxon>Pseudomonadota</taxon>
        <taxon>Alphaproteobacteria</taxon>
        <taxon>Holosporales</taxon>
        <taxon>Candidatus Paracaedibacteraceae</taxon>
        <taxon>Candidatus Odyssella</taxon>
    </lineage>
</organism>
<evidence type="ECO:0000313" key="6">
    <source>
        <dbReference type="Proteomes" id="UP000028926"/>
    </source>
</evidence>
<dbReference type="EC" id="4.2.1.96" evidence="4"/>
<name>A0A077AYG2_9PROT</name>
<dbReference type="STRING" id="91604.ID47_01985"/>
<evidence type="ECO:0000313" key="5">
    <source>
        <dbReference type="EMBL" id="AIK95765.1"/>
    </source>
</evidence>
<gene>
    <name evidence="5" type="ORF">ID47_01985</name>
</gene>
<proteinExistence type="inferred from homology"/>
<dbReference type="OrthoDB" id="9794987at2"/>
<dbReference type="EMBL" id="CP008941">
    <property type="protein sequence ID" value="AIK95765.1"/>
    <property type="molecule type" value="Genomic_DNA"/>
</dbReference>
<keyword evidence="3 4" id="KW-0456">Lyase</keyword>
<dbReference type="Gene3D" id="3.30.1360.20">
    <property type="entry name" value="Transcriptional coactivator/pterin dehydratase"/>
    <property type="match status" value="1"/>
</dbReference>
<evidence type="ECO:0000256" key="2">
    <source>
        <dbReference type="ARBA" id="ARBA00006472"/>
    </source>
</evidence>
<dbReference type="GO" id="GO:0006729">
    <property type="term" value="P:tetrahydrobiopterin biosynthetic process"/>
    <property type="evidence" value="ECO:0007669"/>
    <property type="project" value="InterPro"/>
</dbReference>
<dbReference type="InterPro" id="IPR036428">
    <property type="entry name" value="PCD_sf"/>
</dbReference>
<evidence type="ECO:0000256" key="1">
    <source>
        <dbReference type="ARBA" id="ARBA00001554"/>
    </source>
</evidence>
<reference evidence="5 6" key="1">
    <citation type="submission" date="2014-07" db="EMBL/GenBank/DDBJ databases">
        <title>Comparative genomic insights into amoeba endosymbionts belonging to the families of Holosporaceae and Candidatus Midichloriaceae within Rickettsiales.</title>
        <authorList>
            <person name="Wang Z."/>
            <person name="Wu M."/>
        </authorList>
    </citation>
    <scope>NUCLEOTIDE SEQUENCE [LARGE SCALE GENOMIC DNA]</scope>
    <source>
        <strain evidence="5">PRA3</strain>
    </source>
</reference>
<dbReference type="Proteomes" id="UP000028926">
    <property type="component" value="Chromosome"/>
</dbReference>
<dbReference type="Pfam" id="PF01329">
    <property type="entry name" value="Pterin_4a"/>
    <property type="match status" value="1"/>
</dbReference>
<protein>
    <recommendedName>
        <fullName evidence="4">Putative pterin-4-alpha-carbinolamine dehydratase</fullName>
        <shortName evidence="4">PHS</shortName>
        <ecNumber evidence="4">4.2.1.96</ecNumber>
    </recommendedName>
    <alternativeName>
        <fullName evidence="4">4-alpha-hydroxy-tetrahydropterin dehydratase</fullName>
    </alternativeName>
    <alternativeName>
        <fullName evidence="4">Pterin carbinolamine dehydratase</fullName>
        <shortName evidence="4">PCD</shortName>
    </alternativeName>
</protein>
<dbReference type="HAMAP" id="MF_00434">
    <property type="entry name" value="Pterin_4_alpha"/>
    <property type="match status" value="1"/>
</dbReference>
<dbReference type="KEGG" id="paca:ID47_01985"/>